<organism evidence="2 3">
    <name type="scientific">Serpens gallinarum</name>
    <dbReference type="NCBI Taxonomy" id="2763075"/>
    <lineage>
        <taxon>Bacteria</taxon>
        <taxon>Pseudomonadati</taxon>
        <taxon>Pseudomonadota</taxon>
        <taxon>Gammaproteobacteria</taxon>
        <taxon>Pseudomonadales</taxon>
        <taxon>Pseudomonadaceae</taxon>
        <taxon>Pseudomonas</taxon>
    </lineage>
</organism>
<evidence type="ECO:0000313" key="3">
    <source>
        <dbReference type="Proteomes" id="UP000611945"/>
    </source>
</evidence>
<dbReference type="EMBL" id="JACSQG010000004">
    <property type="protein sequence ID" value="MBD7977502.1"/>
    <property type="molecule type" value="Genomic_DNA"/>
</dbReference>
<dbReference type="InterPro" id="IPR032608">
    <property type="entry name" value="DUF4892"/>
</dbReference>
<dbReference type="Pfam" id="PF16234">
    <property type="entry name" value="DUF4892"/>
    <property type="match status" value="1"/>
</dbReference>
<evidence type="ECO:0000313" key="2">
    <source>
        <dbReference type="EMBL" id="MBD7977502.1"/>
    </source>
</evidence>
<name>A0ABR8TP14_9PSED</name>
<proteinExistence type="predicted"/>
<protein>
    <submittedName>
        <fullName evidence="2">DUF4892 domain-containing protein</fullName>
    </submittedName>
</protein>
<evidence type="ECO:0000256" key="1">
    <source>
        <dbReference type="SAM" id="SignalP"/>
    </source>
</evidence>
<dbReference type="Proteomes" id="UP000611945">
    <property type="component" value="Unassembled WGS sequence"/>
</dbReference>
<keyword evidence="1" id="KW-0732">Signal</keyword>
<gene>
    <name evidence="2" type="ORF">H9642_09900</name>
</gene>
<comment type="caution">
    <text evidence="2">The sequence shown here is derived from an EMBL/GenBank/DDBJ whole genome shotgun (WGS) entry which is preliminary data.</text>
</comment>
<sequence>MRLFLVMASALYSVSLLADVPGSHDLDELPRYPRAEIVDFTHQASEERLYPQSSISRISGRLRYERAVTAQGDLTRVTYRLPTEGASKEAFTAARLALMEQGAHLLYWCEARDCGSSSLWANSVFGNATLYGPDGQQAYALLRLAEPKEDSLIALYAITRGNRRAYLHAERLDAQAELGVLLPTPATLQLQLREVGELDLGLLEGEPNQTWVEVLVRMLNLDSTARVRLSGSNSAAWRDALVARGVLTTRLEVGKTSGDGLHVELLR</sequence>
<reference evidence="2 3" key="1">
    <citation type="submission" date="2020-08" db="EMBL/GenBank/DDBJ databases">
        <title>A Genomic Blueprint of the Chicken Gut Microbiome.</title>
        <authorList>
            <person name="Gilroy R."/>
            <person name="Ravi A."/>
            <person name="Getino M."/>
            <person name="Pursley I."/>
            <person name="Horton D.L."/>
            <person name="Alikhan N.-F."/>
            <person name="Baker D."/>
            <person name="Gharbi K."/>
            <person name="Hall N."/>
            <person name="Watson M."/>
            <person name="Adriaenssens E.M."/>
            <person name="Foster-Nyarko E."/>
            <person name="Jarju S."/>
            <person name="Secka A."/>
            <person name="Antonio M."/>
            <person name="Oren A."/>
            <person name="Chaudhuri R."/>
            <person name="La Ragione R.M."/>
            <person name="Hildebrand F."/>
            <person name="Pallen M.J."/>
        </authorList>
    </citation>
    <scope>NUCLEOTIDE SEQUENCE [LARGE SCALE GENOMIC DNA]</scope>
    <source>
        <strain evidence="2 3">Sa2CUA2</strain>
    </source>
</reference>
<accession>A0ABR8TP14</accession>
<keyword evidence="3" id="KW-1185">Reference proteome</keyword>
<dbReference type="RefSeq" id="WP_251836277.1">
    <property type="nucleotide sequence ID" value="NZ_JACSQG010000004.1"/>
</dbReference>
<feature type="signal peptide" evidence="1">
    <location>
        <begin position="1"/>
        <end position="18"/>
    </location>
</feature>
<feature type="chain" id="PRO_5045597194" evidence="1">
    <location>
        <begin position="19"/>
        <end position="267"/>
    </location>
</feature>